<accession>A0ACC3NHY8</accession>
<sequence>MASGTSHVVPAPTQFECSVCADDREEVPIIIDSSPVCSECITTDIVPKFHAALEFETNYPVEWAEGIPLDPRDFSGYFEDFEKFIEAWKKKEEEYKTSVKQRLYCGHRNCGTFLTQRLEVPRGEAIQYTSCLACKNYICKRCGLSRHPDSLEVCRTILKEDEDEEDPIKGMEGFRRCPGDNCGLVSELKDGCNVVVCTACRLRWCWICRARSPPREHWNAGMPCPRFNKPGAKNALWNDRVRDDDIFEEELTDRLGRALAEELLGGIDEQMAADIRDLQTLPPLEDAELTSLPGEAASAKRHRLLKTELMWYEYRASSFYVAVHDRTIREVIYLRHVADKVVAIYRATTGSPKWLTMAIVILNHLRTATLMLYSRRRSALVNFKHYHHCHLEIQRMLPTVIRNADVKAHFPKMERILILYMIIAPTRLAEAWEAAGRARLL</sequence>
<protein>
    <submittedName>
        <fullName evidence="1">Uncharacterized protein</fullName>
    </submittedName>
</protein>
<gene>
    <name evidence="1" type="ORF">LTR37_006272</name>
</gene>
<name>A0ACC3NHY8_9PEZI</name>
<keyword evidence="2" id="KW-1185">Reference proteome</keyword>
<dbReference type="Proteomes" id="UP001281147">
    <property type="component" value="Unassembled WGS sequence"/>
</dbReference>
<dbReference type="EMBL" id="JAUTXU010000041">
    <property type="protein sequence ID" value="KAK3716642.1"/>
    <property type="molecule type" value="Genomic_DNA"/>
</dbReference>
<proteinExistence type="predicted"/>
<evidence type="ECO:0000313" key="2">
    <source>
        <dbReference type="Proteomes" id="UP001281147"/>
    </source>
</evidence>
<reference evidence="1" key="1">
    <citation type="submission" date="2023-07" db="EMBL/GenBank/DDBJ databases">
        <title>Black Yeasts Isolated from many extreme environments.</title>
        <authorList>
            <person name="Coleine C."/>
            <person name="Stajich J.E."/>
            <person name="Selbmann L."/>
        </authorList>
    </citation>
    <scope>NUCLEOTIDE SEQUENCE</scope>
    <source>
        <strain evidence="1">CCFEE 5714</strain>
    </source>
</reference>
<evidence type="ECO:0000313" key="1">
    <source>
        <dbReference type="EMBL" id="KAK3716642.1"/>
    </source>
</evidence>
<comment type="caution">
    <text evidence="1">The sequence shown here is derived from an EMBL/GenBank/DDBJ whole genome shotgun (WGS) entry which is preliminary data.</text>
</comment>
<organism evidence="1 2">
    <name type="scientific">Vermiconidia calcicola</name>
    <dbReference type="NCBI Taxonomy" id="1690605"/>
    <lineage>
        <taxon>Eukaryota</taxon>
        <taxon>Fungi</taxon>
        <taxon>Dikarya</taxon>
        <taxon>Ascomycota</taxon>
        <taxon>Pezizomycotina</taxon>
        <taxon>Dothideomycetes</taxon>
        <taxon>Dothideomycetidae</taxon>
        <taxon>Mycosphaerellales</taxon>
        <taxon>Extremaceae</taxon>
        <taxon>Vermiconidia</taxon>
    </lineage>
</organism>